<comment type="cofactor">
    <cofactor evidence="1">
        <name>pyridoxal 5'-phosphate</name>
        <dbReference type="ChEBI" id="CHEBI:597326"/>
    </cofactor>
</comment>
<evidence type="ECO:0000256" key="1">
    <source>
        <dbReference type="ARBA" id="ARBA00001933"/>
    </source>
</evidence>
<keyword evidence="5" id="KW-1185">Reference proteome</keyword>
<dbReference type="Proteomes" id="UP000624325">
    <property type="component" value="Unassembled WGS sequence"/>
</dbReference>
<dbReference type="Pfam" id="PF00291">
    <property type="entry name" value="PALP"/>
    <property type="match status" value="1"/>
</dbReference>
<organism evidence="4 5">
    <name type="scientific">Asanoa iriomotensis</name>
    <dbReference type="NCBI Taxonomy" id="234613"/>
    <lineage>
        <taxon>Bacteria</taxon>
        <taxon>Bacillati</taxon>
        <taxon>Actinomycetota</taxon>
        <taxon>Actinomycetes</taxon>
        <taxon>Micromonosporales</taxon>
        <taxon>Micromonosporaceae</taxon>
        <taxon>Asanoa</taxon>
    </lineage>
</organism>
<dbReference type="EMBL" id="BONC01000022">
    <property type="protein sequence ID" value="GIF57315.1"/>
    <property type="molecule type" value="Genomic_DNA"/>
</dbReference>
<dbReference type="CDD" id="cd01561">
    <property type="entry name" value="CBS_like"/>
    <property type="match status" value="1"/>
</dbReference>
<dbReference type="Gene3D" id="3.40.50.1100">
    <property type="match status" value="2"/>
</dbReference>
<proteinExistence type="predicted"/>
<keyword evidence="2" id="KW-0663">Pyridoxal phosphate</keyword>
<reference evidence="4 5" key="1">
    <citation type="submission" date="2021-01" db="EMBL/GenBank/DDBJ databases">
        <title>Whole genome shotgun sequence of Asanoa iriomotensis NBRC 100142.</title>
        <authorList>
            <person name="Komaki H."/>
            <person name="Tamura T."/>
        </authorList>
    </citation>
    <scope>NUCLEOTIDE SEQUENCE [LARGE SCALE GENOMIC DNA]</scope>
    <source>
        <strain evidence="4 5">NBRC 100142</strain>
    </source>
</reference>
<dbReference type="InterPro" id="IPR050214">
    <property type="entry name" value="Cys_Synth/Cystath_Beta-Synth"/>
</dbReference>
<dbReference type="InterPro" id="IPR036052">
    <property type="entry name" value="TrpB-like_PALP_sf"/>
</dbReference>
<name>A0ABQ4C3H8_9ACTN</name>
<dbReference type="InterPro" id="IPR001926">
    <property type="entry name" value="TrpB-like_PALP"/>
</dbReference>
<evidence type="ECO:0000313" key="5">
    <source>
        <dbReference type="Proteomes" id="UP000624325"/>
    </source>
</evidence>
<feature type="domain" description="Tryptophan synthase beta chain-like PALP" evidence="3">
    <location>
        <begin position="11"/>
        <end position="279"/>
    </location>
</feature>
<sequence>MGREGLMGGLDAIGNTPLVAVELGGGPVWVKVEAANPTGSYKDRMALAMIEAAERDGRLLPGQTVVEYTGGSTGSSLAFVCAVKGYPLKIVSSDAFAAEKIRTMRAFGADVELIHSPDGITPRLIPAMVARAKEIADETGAFWTDQFNNTDMTDGYRRMGEEILEQVKSFDSFCGYVGTAGAFLGVTRAIKQRLPDLHRVAVEPAESAVLSGGAAGTHHIEGGGVGYWPPQLTRDDFDEVVAIPDAEAFASAREAARRHGIFSGPSTGANLAAARQVAARGRSVVTVQVDSGLKYLTGPLYA</sequence>
<gene>
    <name evidence="4" type="primary">cysK_1</name>
    <name evidence="4" type="ORF">Air01nite_34100</name>
</gene>
<evidence type="ECO:0000313" key="4">
    <source>
        <dbReference type="EMBL" id="GIF57315.1"/>
    </source>
</evidence>
<comment type="caution">
    <text evidence="4">The sequence shown here is derived from an EMBL/GenBank/DDBJ whole genome shotgun (WGS) entry which is preliminary data.</text>
</comment>
<protein>
    <submittedName>
        <fullName evidence="4">Cysteine synthase A</fullName>
    </submittedName>
</protein>
<accession>A0ABQ4C3H8</accession>
<evidence type="ECO:0000256" key="2">
    <source>
        <dbReference type="ARBA" id="ARBA00022898"/>
    </source>
</evidence>
<dbReference type="SUPFAM" id="SSF53686">
    <property type="entry name" value="Tryptophan synthase beta subunit-like PLP-dependent enzymes"/>
    <property type="match status" value="1"/>
</dbReference>
<evidence type="ECO:0000259" key="3">
    <source>
        <dbReference type="Pfam" id="PF00291"/>
    </source>
</evidence>
<dbReference type="PANTHER" id="PTHR10314">
    <property type="entry name" value="CYSTATHIONINE BETA-SYNTHASE"/>
    <property type="match status" value="1"/>
</dbReference>